<evidence type="ECO:0000256" key="2">
    <source>
        <dbReference type="ARBA" id="ARBA00022679"/>
    </source>
</evidence>
<evidence type="ECO:0000256" key="5">
    <source>
        <dbReference type="SAM" id="MobiDB-lite"/>
    </source>
</evidence>
<dbReference type="EMBL" id="JAAIUW010000010">
    <property type="protein sequence ID" value="KAF7810868.1"/>
    <property type="molecule type" value="Genomic_DNA"/>
</dbReference>
<feature type="transmembrane region" description="Helical" evidence="6">
    <location>
        <begin position="44"/>
        <end position="71"/>
    </location>
</feature>
<keyword evidence="6" id="KW-1133">Transmembrane helix</keyword>
<dbReference type="InterPro" id="IPR005299">
    <property type="entry name" value="MeTrfase_7"/>
</dbReference>
<proteinExistence type="predicted"/>
<evidence type="ECO:0000256" key="1">
    <source>
        <dbReference type="ARBA" id="ARBA00022603"/>
    </source>
</evidence>
<sequence>MMTKQRQLRKIANFFRFVEVCVVLVLISKISIHLPVAVKNSGDYFRGFSVFVVSPRFVFVVGNIIIITLFAQSGQFSSHGSKSKNSEPDLYQKFIKNNTKNPKLKEDKEQSKYQEKKQSIMKTEDEENRVYPEKQSIKTEEYSEKQRIEGEKMKWVEKQSVKTGDRKCLDYRRSETEKSRDFEREKPRSLLRRTETEIEKRRNCSYPQDGMSNDEFRRTVEAFIARQQRLRREEEYSKKAILTAKPILEESLKKMYCSNNFPRCLKVADLGCSSGPNTLEFVSEIMSIIVDAARLSNLKVEEERQSIQIFLNDLYGNDFNTIFRSIPHLYKRLEEDERSCKLIKNCFINATPGSFYGRLFPSNSIHFFHSSSSLHWLSQVPKGLRNNGGEALNKDSICVTSTDPPALVHKAYLEQFQQDLTLFLKLRAEELVPSGAMLLTFIARKDDNNSSQIISGWTVLGMVLQDMVSQNLIEKEKLEEFNIPLYNPTGNEVREVIEEEGSFRIERVEVESTEVDDKNDDFDDNMRSEFMIFNAHLQIFHMALEILCRCRLVTDERLQSCIDLLEFG</sequence>
<dbReference type="Proteomes" id="UP000634136">
    <property type="component" value="Unassembled WGS sequence"/>
</dbReference>
<comment type="caution">
    <text evidence="7">The sequence shown here is derived from an EMBL/GenBank/DDBJ whole genome shotgun (WGS) entry which is preliminary data.</text>
</comment>
<dbReference type="SUPFAM" id="SSF53335">
    <property type="entry name" value="S-adenosyl-L-methionine-dependent methyltransferases"/>
    <property type="match status" value="1"/>
</dbReference>
<dbReference type="Gene3D" id="1.10.1200.270">
    <property type="entry name" value="Methyltransferase, alpha-helical capping domain"/>
    <property type="match status" value="1"/>
</dbReference>
<dbReference type="GO" id="GO:0008168">
    <property type="term" value="F:methyltransferase activity"/>
    <property type="evidence" value="ECO:0007669"/>
    <property type="project" value="UniProtKB-KW"/>
</dbReference>
<evidence type="ECO:0000256" key="3">
    <source>
        <dbReference type="ARBA" id="ARBA00022723"/>
    </source>
</evidence>
<keyword evidence="3" id="KW-0479">Metal-binding</keyword>
<accession>A0A834SWG6</accession>
<dbReference type="InterPro" id="IPR042086">
    <property type="entry name" value="MeTrfase_capping"/>
</dbReference>
<protein>
    <submittedName>
        <fullName evidence="7">3,7-dimethylxanthine N-methyltransferase-like</fullName>
    </submittedName>
</protein>
<dbReference type="InterPro" id="IPR029063">
    <property type="entry name" value="SAM-dependent_MTases_sf"/>
</dbReference>
<dbReference type="GO" id="GO:0032259">
    <property type="term" value="P:methylation"/>
    <property type="evidence" value="ECO:0007669"/>
    <property type="project" value="UniProtKB-KW"/>
</dbReference>
<feature type="region of interest" description="Disordered" evidence="5">
    <location>
        <begin position="101"/>
        <end position="143"/>
    </location>
</feature>
<name>A0A834SWG6_9FABA</name>
<dbReference type="GO" id="GO:0046872">
    <property type="term" value="F:metal ion binding"/>
    <property type="evidence" value="ECO:0007669"/>
    <property type="project" value="UniProtKB-KW"/>
</dbReference>
<gene>
    <name evidence="7" type="ORF">G2W53_031844</name>
</gene>
<keyword evidence="1 7" id="KW-0489">Methyltransferase</keyword>
<evidence type="ECO:0000256" key="4">
    <source>
        <dbReference type="ARBA" id="ARBA00022842"/>
    </source>
</evidence>
<dbReference type="OrthoDB" id="1095087at2759"/>
<dbReference type="Pfam" id="PF03492">
    <property type="entry name" value="Methyltransf_7"/>
    <property type="match status" value="1"/>
</dbReference>
<organism evidence="7 8">
    <name type="scientific">Senna tora</name>
    <dbReference type="NCBI Taxonomy" id="362788"/>
    <lineage>
        <taxon>Eukaryota</taxon>
        <taxon>Viridiplantae</taxon>
        <taxon>Streptophyta</taxon>
        <taxon>Embryophyta</taxon>
        <taxon>Tracheophyta</taxon>
        <taxon>Spermatophyta</taxon>
        <taxon>Magnoliopsida</taxon>
        <taxon>eudicotyledons</taxon>
        <taxon>Gunneridae</taxon>
        <taxon>Pentapetalae</taxon>
        <taxon>rosids</taxon>
        <taxon>fabids</taxon>
        <taxon>Fabales</taxon>
        <taxon>Fabaceae</taxon>
        <taxon>Caesalpinioideae</taxon>
        <taxon>Cassia clade</taxon>
        <taxon>Senna</taxon>
    </lineage>
</organism>
<feature type="compositionally biased region" description="Basic and acidic residues" evidence="5">
    <location>
        <begin position="103"/>
        <end position="118"/>
    </location>
</feature>
<feature type="compositionally biased region" description="Basic and acidic residues" evidence="5">
    <location>
        <begin position="128"/>
        <end position="143"/>
    </location>
</feature>
<dbReference type="AlphaFoldDB" id="A0A834SWG6"/>
<reference evidence="7" key="1">
    <citation type="submission" date="2020-09" db="EMBL/GenBank/DDBJ databases">
        <title>Genome-Enabled Discovery of Anthraquinone Biosynthesis in Senna tora.</title>
        <authorList>
            <person name="Kang S.-H."/>
            <person name="Pandey R.P."/>
            <person name="Lee C.-M."/>
            <person name="Sim J.-S."/>
            <person name="Jeong J.-T."/>
            <person name="Choi B.-S."/>
            <person name="Jung M."/>
            <person name="Ginzburg D."/>
            <person name="Zhao K."/>
            <person name="Won S.Y."/>
            <person name="Oh T.-J."/>
            <person name="Yu Y."/>
            <person name="Kim N.-H."/>
            <person name="Lee O.R."/>
            <person name="Lee T.-H."/>
            <person name="Bashyal P."/>
            <person name="Kim T.-S."/>
            <person name="Lee W.-H."/>
            <person name="Kawkins C."/>
            <person name="Kim C.-K."/>
            <person name="Kim J.S."/>
            <person name="Ahn B.O."/>
            <person name="Rhee S.Y."/>
            <person name="Sohng J.K."/>
        </authorList>
    </citation>
    <scope>NUCLEOTIDE SEQUENCE</scope>
    <source>
        <tissue evidence="7">Leaf</tissue>
    </source>
</reference>
<keyword evidence="8" id="KW-1185">Reference proteome</keyword>
<evidence type="ECO:0000313" key="7">
    <source>
        <dbReference type="EMBL" id="KAF7810868.1"/>
    </source>
</evidence>
<dbReference type="PANTHER" id="PTHR31009">
    <property type="entry name" value="S-ADENOSYL-L-METHIONINE:CARBOXYL METHYLTRANSFERASE FAMILY PROTEIN"/>
    <property type="match status" value="1"/>
</dbReference>
<keyword evidence="2 7" id="KW-0808">Transferase</keyword>
<evidence type="ECO:0000256" key="6">
    <source>
        <dbReference type="SAM" id="Phobius"/>
    </source>
</evidence>
<evidence type="ECO:0000313" key="8">
    <source>
        <dbReference type="Proteomes" id="UP000634136"/>
    </source>
</evidence>
<keyword evidence="6" id="KW-0812">Transmembrane</keyword>
<keyword evidence="6" id="KW-0472">Membrane</keyword>
<keyword evidence="4" id="KW-0460">Magnesium</keyword>
<dbReference type="Gene3D" id="3.40.50.150">
    <property type="entry name" value="Vaccinia Virus protein VP39"/>
    <property type="match status" value="1"/>
</dbReference>